<dbReference type="InterPro" id="IPR001555">
    <property type="entry name" value="GART_AS"/>
</dbReference>
<dbReference type="FunFam" id="3.40.50.12230:FF:000001">
    <property type="entry name" value="Methionyl-tRNA formyltransferase"/>
    <property type="match status" value="1"/>
</dbReference>
<dbReference type="GO" id="GO:0005829">
    <property type="term" value="C:cytosol"/>
    <property type="evidence" value="ECO:0007669"/>
    <property type="project" value="TreeGrafter"/>
</dbReference>
<dbReference type="NCBIfam" id="TIGR00460">
    <property type="entry name" value="fmt"/>
    <property type="match status" value="1"/>
</dbReference>
<feature type="domain" description="Formyl transferase C-terminal" evidence="7">
    <location>
        <begin position="202"/>
        <end position="298"/>
    </location>
</feature>
<dbReference type="SUPFAM" id="SSF53328">
    <property type="entry name" value="Formyltransferase"/>
    <property type="match status" value="1"/>
</dbReference>
<evidence type="ECO:0000259" key="6">
    <source>
        <dbReference type="Pfam" id="PF00551"/>
    </source>
</evidence>
<reference evidence="8" key="2">
    <citation type="journal article" date="2021" name="PeerJ">
        <title>Extensive microbial diversity within the chicken gut microbiome revealed by metagenomics and culture.</title>
        <authorList>
            <person name="Gilroy R."/>
            <person name="Ravi A."/>
            <person name="Getino M."/>
            <person name="Pursley I."/>
            <person name="Horton D.L."/>
            <person name="Alikhan N.F."/>
            <person name="Baker D."/>
            <person name="Gharbi K."/>
            <person name="Hall N."/>
            <person name="Watson M."/>
            <person name="Adriaenssens E.M."/>
            <person name="Foster-Nyarko E."/>
            <person name="Jarju S."/>
            <person name="Secka A."/>
            <person name="Antonio M."/>
            <person name="Oren A."/>
            <person name="Chaudhuri R.R."/>
            <person name="La Ragione R."/>
            <person name="Hildebrand F."/>
            <person name="Pallen M.J."/>
        </authorList>
    </citation>
    <scope>NUCLEOTIDE SEQUENCE</scope>
    <source>
        <strain evidence="8">ChiHcec3-6078</strain>
    </source>
</reference>
<organism evidence="8 9">
    <name type="scientific">Candidatus Allocopromorpha excrementigallinarum</name>
    <dbReference type="NCBI Taxonomy" id="2840742"/>
    <lineage>
        <taxon>Bacteria</taxon>
        <taxon>Bacillati</taxon>
        <taxon>Bacillota</taxon>
        <taxon>Clostridia</taxon>
        <taxon>Eubacteriales</taxon>
        <taxon>Eubacteriaceae</taxon>
        <taxon>Eubacteriaceae incertae sedis</taxon>
        <taxon>Candidatus Allocopromorpha</taxon>
    </lineage>
</organism>
<protein>
    <recommendedName>
        <fullName evidence="2 5">Methionyl-tRNA formyltransferase</fullName>
        <ecNumber evidence="2 5">2.1.2.9</ecNumber>
    </recommendedName>
</protein>
<comment type="catalytic activity">
    <reaction evidence="5">
        <text>L-methionyl-tRNA(fMet) + (6R)-10-formyltetrahydrofolate = N-formyl-L-methionyl-tRNA(fMet) + (6S)-5,6,7,8-tetrahydrofolate + H(+)</text>
        <dbReference type="Rhea" id="RHEA:24380"/>
        <dbReference type="Rhea" id="RHEA-COMP:9952"/>
        <dbReference type="Rhea" id="RHEA-COMP:9953"/>
        <dbReference type="ChEBI" id="CHEBI:15378"/>
        <dbReference type="ChEBI" id="CHEBI:57453"/>
        <dbReference type="ChEBI" id="CHEBI:78530"/>
        <dbReference type="ChEBI" id="CHEBI:78844"/>
        <dbReference type="ChEBI" id="CHEBI:195366"/>
        <dbReference type="EC" id="2.1.2.9"/>
    </reaction>
</comment>
<comment type="function">
    <text evidence="5">Attaches a formyl group to the free amino group of methionyl-tRNA(fMet). The formyl group appears to play a dual role in the initiator identity of N-formylmethionyl-tRNA by promoting its recognition by IF2 and preventing the misappropriation of this tRNA by the elongation apparatus.</text>
</comment>
<evidence type="ECO:0000256" key="4">
    <source>
        <dbReference type="ARBA" id="ARBA00022917"/>
    </source>
</evidence>
<dbReference type="AlphaFoldDB" id="A0A9D1I266"/>
<dbReference type="PANTHER" id="PTHR11138:SF5">
    <property type="entry name" value="METHIONYL-TRNA FORMYLTRANSFERASE, MITOCHONDRIAL"/>
    <property type="match status" value="1"/>
</dbReference>
<evidence type="ECO:0000313" key="9">
    <source>
        <dbReference type="Proteomes" id="UP000824090"/>
    </source>
</evidence>
<dbReference type="EMBL" id="DVMP01000070">
    <property type="protein sequence ID" value="HIU25545.1"/>
    <property type="molecule type" value="Genomic_DNA"/>
</dbReference>
<name>A0A9D1I266_9FIRM</name>
<gene>
    <name evidence="5" type="primary">fmt</name>
    <name evidence="8" type="ORF">IAC50_03460</name>
</gene>
<dbReference type="InterPro" id="IPR005794">
    <property type="entry name" value="Fmt"/>
</dbReference>
<keyword evidence="3 5" id="KW-0808">Transferase</keyword>
<dbReference type="Pfam" id="PF02911">
    <property type="entry name" value="Formyl_trans_C"/>
    <property type="match status" value="1"/>
</dbReference>
<evidence type="ECO:0000256" key="1">
    <source>
        <dbReference type="ARBA" id="ARBA00010699"/>
    </source>
</evidence>
<comment type="caution">
    <text evidence="8">The sequence shown here is derived from an EMBL/GenBank/DDBJ whole genome shotgun (WGS) entry which is preliminary data.</text>
</comment>
<evidence type="ECO:0000259" key="7">
    <source>
        <dbReference type="Pfam" id="PF02911"/>
    </source>
</evidence>
<dbReference type="SUPFAM" id="SSF50486">
    <property type="entry name" value="FMT C-terminal domain-like"/>
    <property type="match status" value="1"/>
</dbReference>
<feature type="binding site" evidence="5">
    <location>
        <begin position="110"/>
        <end position="113"/>
    </location>
    <ligand>
        <name>(6S)-5,6,7,8-tetrahydrofolate</name>
        <dbReference type="ChEBI" id="CHEBI:57453"/>
    </ligand>
</feature>
<dbReference type="InterPro" id="IPR044135">
    <property type="entry name" value="Met-tRNA-FMT_C"/>
</dbReference>
<dbReference type="PANTHER" id="PTHR11138">
    <property type="entry name" value="METHIONYL-TRNA FORMYLTRANSFERASE"/>
    <property type="match status" value="1"/>
</dbReference>
<reference evidence="8" key="1">
    <citation type="submission" date="2020-10" db="EMBL/GenBank/DDBJ databases">
        <authorList>
            <person name="Gilroy R."/>
        </authorList>
    </citation>
    <scope>NUCLEOTIDE SEQUENCE</scope>
    <source>
        <strain evidence="8">ChiHcec3-6078</strain>
    </source>
</reference>
<dbReference type="PROSITE" id="PS00373">
    <property type="entry name" value="GART"/>
    <property type="match status" value="1"/>
</dbReference>
<dbReference type="InterPro" id="IPR002376">
    <property type="entry name" value="Formyl_transf_N"/>
</dbReference>
<evidence type="ECO:0000256" key="3">
    <source>
        <dbReference type="ARBA" id="ARBA00022679"/>
    </source>
</evidence>
<dbReference type="EC" id="2.1.2.9" evidence="2 5"/>
<accession>A0A9D1I266</accession>
<dbReference type="Proteomes" id="UP000824090">
    <property type="component" value="Unassembled WGS sequence"/>
</dbReference>
<dbReference type="InterPro" id="IPR011034">
    <property type="entry name" value="Formyl_transferase-like_C_sf"/>
</dbReference>
<keyword evidence="4 5" id="KW-0648">Protein biosynthesis</keyword>
<dbReference type="InterPro" id="IPR036477">
    <property type="entry name" value="Formyl_transf_N_sf"/>
</dbReference>
<dbReference type="Gene3D" id="3.40.50.12230">
    <property type="match status" value="1"/>
</dbReference>
<proteinExistence type="inferred from homology"/>
<dbReference type="CDD" id="cd08646">
    <property type="entry name" value="FMT_core_Met-tRNA-FMT_N"/>
    <property type="match status" value="1"/>
</dbReference>
<evidence type="ECO:0000256" key="5">
    <source>
        <dbReference type="HAMAP-Rule" id="MF_00182"/>
    </source>
</evidence>
<comment type="similarity">
    <text evidence="1 5">Belongs to the Fmt family.</text>
</comment>
<evidence type="ECO:0000256" key="2">
    <source>
        <dbReference type="ARBA" id="ARBA00012261"/>
    </source>
</evidence>
<sequence length="307" mass="34178">MRIVYMGTPDFAVPSLEELHRRGHDISWVVTQPDAVRDRGKKVKFPPVKEKALELGLKVLQPEKLKANSEFEEALREARPDVIAVAAYGKLLPEEILSIPKEGCINVHASLLPRFRGAAPIQRAIMEGDEETGVTIMYMEKGMDTGDMLAKKSTPIGRKTAAQLHDQLADMGGVLLADTLEKLRDIEAEKQNEEEATYAPMISKEEGHIDFSKGPEAIERMIRAFDPWPGAYAFLGERQIKFWRADPLEEKTSEADGTVTGTDREGLYVASGGRLLKVTEIQVPGRKRVEIKEFLKGNSIEIGSVLR</sequence>
<dbReference type="InterPro" id="IPR041711">
    <property type="entry name" value="Met-tRNA-FMT_N"/>
</dbReference>
<dbReference type="Pfam" id="PF00551">
    <property type="entry name" value="Formyl_trans_N"/>
    <property type="match status" value="1"/>
</dbReference>
<dbReference type="CDD" id="cd08704">
    <property type="entry name" value="Met_tRNA_FMT_C"/>
    <property type="match status" value="1"/>
</dbReference>
<dbReference type="InterPro" id="IPR005793">
    <property type="entry name" value="Formyl_trans_C"/>
</dbReference>
<feature type="domain" description="Formyl transferase N-terminal" evidence="6">
    <location>
        <begin position="1"/>
        <end position="177"/>
    </location>
</feature>
<dbReference type="HAMAP" id="MF_00182">
    <property type="entry name" value="Formyl_trans"/>
    <property type="match status" value="1"/>
</dbReference>
<dbReference type="GO" id="GO:0004479">
    <property type="term" value="F:methionyl-tRNA formyltransferase activity"/>
    <property type="evidence" value="ECO:0007669"/>
    <property type="project" value="UniProtKB-UniRule"/>
</dbReference>
<evidence type="ECO:0000313" key="8">
    <source>
        <dbReference type="EMBL" id="HIU25545.1"/>
    </source>
</evidence>